<keyword evidence="3 10" id="KW-0479">Metal-binding</keyword>
<dbReference type="SMART" id="SM00156">
    <property type="entry name" value="PP2Ac"/>
    <property type="match status" value="1"/>
</dbReference>
<dbReference type="PRINTS" id="PR00114">
    <property type="entry name" value="STPHPHTASE"/>
</dbReference>
<dbReference type="PROSITE" id="PS00125">
    <property type="entry name" value="SER_THR_PHOSPHATASE"/>
    <property type="match status" value="1"/>
</dbReference>
<comment type="similarity">
    <text evidence="2 10 11">Belongs to the PPP phosphatase family.</text>
</comment>
<dbReference type="Gene3D" id="3.60.21.10">
    <property type="match status" value="1"/>
</dbReference>
<evidence type="ECO:0000256" key="9">
    <source>
        <dbReference type="ARBA" id="ARBA00048336"/>
    </source>
</evidence>
<evidence type="ECO:0000256" key="6">
    <source>
        <dbReference type="ARBA" id="ARBA00022837"/>
    </source>
</evidence>
<sequence length="718" mass="82362">MDEVRRFFRAAILSCRPTKYRKPTRLERSMKAAMLIQRWYRRYRASHEAQRAYTWTIFQKMEYANEQDHLKLQNFFNDLMSNKQLLASLGGDNTLMAAMNTVRRRSQDLKSAKDMVPELDLLKATEYEAITVPLSYTGFRLEKPYRQNALEQLIDSVKGKHRIHVRYVLEILHEARNVLKTMPNIRHASTSLSKKITVVGDLHGKLDDLLIIFYKAGLPDTTNPFIFNGDIVDRGFFSVEIILILLMALITNPNAVFINRGNHEDHVMNLRYGFIKEISNKYRQLESKKIRRLIADVFGWLPVATIIDHKVFVVHGGISDATDLKLIQTLKRAKFTSVLNPPLELDDIQLLEHHEEPAPEPTGKVTDSQAFLKVPEMDSAEATFEWKQIVDLLWSDPSPNEGCSPNTFRGGGMYFGPDVSRAFLKANNLQYIIRSHECKQEGYEITHDGRVVTIFSASNYYEIGSNRGAICRLTAPDLHPHFVQFISTRGHKRLTMKQTTTTMEEKAIKHLNEQFFAHKADLLEAFEVYDPANTGTIKIVEWCNAVEKVLKLGLPWRTLRRRLVQTSATNHHLVDYNTSFEDMSSIDDTPARPVRSRTPLLFETLYRQKDNLEVIFRWMDQDNSGILTMEEFQHGCILLNKHMGNPLSEDQIKALAQSLDINKDGQIEFNEFLEAFRLAESENDNFEEEENESLQQAAAGAPSITSPPNGRLNGGTAW</sequence>
<dbReference type="SUPFAM" id="SSF47473">
    <property type="entry name" value="EF-hand"/>
    <property type="match status" value="1"/>
</dbReference>
<dbReference type="Proteomes" id="UP000192578">
    <property type="component" value="Unassembled WGS sequence"/>
</dbReference>
<dbReference type="InterPro" id="IPR011992">
    <property type="entry name" value="EF-hand-dom_pair"/>
</dbReference>
<feature type="domain" description="EF-hand" evidence="13">
    <location>
        <begin position="607"/>
        <end position="642"/>
    </location>
</feature>
<dbReference type="InterPro" id="IPR018247">
    <property type="entry name" value="EF_Hand_1_Ca_BS"/>
</dbReference>
<evidence type="ECO:0000256" key="4">
    <source>
        <dbReference type="ARBA" id="ARBA00022737"/>
    </source>
</evidence>
<dbReference type="InterPro" id="IPR051134">
    <property type="entry name" value="PPP_phosphatase"/>
</dbReference>
<dbReference type="EMBL" id="MTYJ01000068">
    <property type="protein sequence ID" value="OQV16944.1"/>
    <property type="molecule type" value="Genomic_DNA"/>
</dbReference>
<dbReference type="Pfam" id="PF13499">
    <property type="entry name" value="EF-hand_7"/>
    <property type="match status" value="1"/>
</dbReference>
<dbReference type="InterPro" id="IPR013235">
    <property type="entry name" value="PPP_dom"/>
</dbReference>
<comment type="catalytic activity">
    <reaction evidence="9 10 11">
        <text>O-phospho-L-threonyl-[protein] + H2O = L-threonyl-[protein] + phosphate</text>
        <dbReference type="Rhea" id="RHEA:47004"/>
        <dbReference type="Rhea" id="RHEA-COMP:11060"/>
        <dbReference type="Rhea" id="RHEA-COMP:11605"/>
        <dbReference type="ChEBI" id="CHEBI:15377"/>
        <dbReference type="ChEBI" id="CHEBI:30013"/>
        <dbReference type="ChEBI" id="CHEBI:43474"/>
        <dbReference type="ChEBI" id="CHEBI:61977"/>
        <dbReference type="EC" id="3.1.3.16"/>
    </reaction>
</comment>
<organism evidence="14 15">
    <name type="scientific">Hypsibius exemplaris</name>
    <name type="common">Freshwater tardigrade</name>
    <dbReference type="NCBI Taxonomy" id="2072580"/>
    <lineage>
        <taxon>Eukaryota</taxon>
        <taxon>Metazoa</taxon>
        <taxon>Ecdysozoa</taxon>
        <taxon>Tardigrada</taxon>
        <taxon>Eutardigrada</taxon>
        <taxon>Parachela</taxon>
        <taxon>Hypsibioidea</taxon>
        <taxon>Hypsibiidae</taxon>
        <taxon>Hypsibius</taxon>
    </lineage>
</organism>
<evidence type="ECO:0000313" key="14">
    <source>
        <dbReference type="EMBL" id="OQV16944.1"/>
    </source>
</evidence>
<dbReference type="InterPro" id="IPR002048">
    <property type="entry name" value="EF_hand_dom"/>
</dbReference>
<dbReference type="InterPro" id="IPR006186">
    <property type="entry name" value="Ser/Thr-sp_prot-phosphatase"/>
</dbReference>
<feature type="compositionally biased region" description="Acidic residues" evidence="12">
    <location>
        <begin position="683"/>
        <end position="692"/>
    </location>
</feature>
<reference evidence="15" key="1">
    <citation type="submission" date="2017-01" db="EMBL/GenBank/DDBJ databases">
        <title>Comparative genomics of anhydrobiosis in the tardigrade Hypsibius dujardini.</title>
        <authorList>
            <person name="Yoshida Y."/>
            <person name="Koutsovoulos G."/>
            <person name="Laetsch D."/>
            <person name="Stevens L."/>
            <person name="Kumar S."/>
            <person name="Horikawa D."/>
            <person name="Ishino K."/>
            <person name="Komine S."/>
            <person name="Tomita M."/>
            <person name="Blaxter M."/>
            <person name="Arakawa K."/>
        </authorList>
    </citation>
    <scope>NUCLEOTIDE SEQUENCE [LARGE SCALE GENOMIC DNA]</scope>
    <source>
        <strain evidence="15">Z151</strain>
    </source>
</reference>
<keyword evidence="5 10" id="KW-0378">Hydrolase</keyword>
<dbReference type="Gene3D" id="1.10.238.10">
    <property type="entry name" value="EF-hand"/>
    <property type="match status" value="1"/>
</dbReference>
<dbReference type="PIRSF" id="PIRSF000912">
    <property type="entry name" value="PPEF"/>
    <property type="match status" value="1"/>
</dbReference>
<dbReference type="CDD" id="cd00051">
    <property type="entry name" value="EFh"/>
    <property type="match status" value="1"/>
</dbReference>
<evidence type="ECO:0000256" key="10">
    <source>
        <dbReference type="PIRNR" id="PIRNR000912"/>
    </source>
</evidence>
<name>A0A1W0WP08_HYPEX</name>
<dbReference type="SUPFAM" id="SSF56300">
    <property type="entry name" value="Metallo-dependent phosphatases"/>
    <property type="match status" value="1"/>
</dbReference>
<dbReference type="PROSITE" id="PS00018">
    <property type="entry name" value="EF_HAND_1"/>
    <property type="match status" value="2"/>
</dbReference>
<evidence type="ECO:0000313" key="15">
    <source>
        <dbReference type="Proteomes" id="UP000192578"/>
    </source>
</evidence>
<evidence type="ECO:0000256" key="7">
    <source>
        <dbReference type="ARBA" id="ARBA00023211"/>
    </source>
</evidence>
<dbReference type="InterPro" id="IPR029052">
    <property type="entry name" value="Metallo-depent_PP-like"/>
</dbReference>
<evidence type="ECO:0000256" key="12">
    <source>
        <dbReference type="SAM" id="MobiDB-lite"/>
    </source>
</evidence>
<evidence type="ECO:0000256" key="2">
    <source>
        <dbReference type="ARBA" id="ARBA00008294"/>
    </source>
</evidence>
<keyword evidence="7 10" id="KW-0464">Manganese</keyword>
<comment type="catalytic activity">
    <reaction evidence="8">
        <text>O-phospho-L-seryl-[protein] + H2O = L-seryl-[protein] + phosphate</text>
        <dbReference type="Rhea" id="RHEA:20629"/>
        <dbReference type="Rhea" id="RHEA-COMP:9863"/>
        <dbReference type="Rhea" id="RHEA-COMP:11604"/>
        <dbReference type="ChEBI" id="CHEBI:15377"/>
        <dbReference type="ChEBI" id="CHEBI:29999"/>
        <dbReference type="ChEBI" id="CHEBI:43474"/>
        <dbReference type="ChEBI" id="CHEBI:83421"/>
        <dbReference type="EC" id="3.1.3.16"/>
    </reaction>
</comment>
<dbReference type="EC" id="3.1.3.16" evidence="10"/>
<keyword evidence="15" id="KW-1185">Reference proteome</keyword>
<gene>
    <name evidence="14" type="ORF">BV898_08950</name>
</gene>
<dbReference type="PANTHER" id="PTHR45668:SF3">
    <property type="entry name" value="SERINE_THREONINE-PROTEIN PHOSPHATASE RDGC"/>
    <property type="match status" value="1"/>
</dbReference>
<keyword evidence="4" id="KW-0677">Repeat</keyword>
<dbReference type="GO" id="GO:0005509">
    <property type="term" value="F:calcium ion binding"/>
    <property type="evidence" value="ECO:0007669"/>
    <property type="project" value="UniProtKB-UniRule"/>
</dbReference>
<dbReference type="OrthoDB" id="442428at2759"/>
<comment type="caution">
    <text evidence="14">The sequence shown here is derived from an EMBL/GenBank/DDBJ whole genome shotgun (WGS) entry which is preliminary data.</text>
</comment>
<dbReference type="PANTHER" id="PTHR45668">
    <property type="entry name" value="SERINE/THREONINE-PROTEIN PHOSPHATASE 5-RELATED"/>
    <property type="match status" value="1"/>
</dbReference>
<protein>
    <recommendedName>
        <fullName evidence="10">Serine/threonine-protein phosphatase with EF-hands</fullName>
        <ecNumber evidence="10">3.1.3.16</ecNumber>
    </recommendedName>
</protein>
<dbReference type="AlphaFoldDB" id="A0A1W0WP08"/>
<evidence type="ECO:0000256" key="8">
    <source>
        <dbReference type="ARBA" id="ARBA00047761"/>
    </source>
</evidence>
<keyword evidence="6" id="KW-0106">Calcium</keyword>
<dbReference type="PROSITE" id="PS50222">
    <property type="entry name" value="EF_HAND_2"/>
    <property type="match status" value="3"/>
</dbReference>
<evidence type="ECO:0000256" key="1">
    <source>
        <dbReference type="ARBA" id="ARBA00001936"/>
    </source>
</evidence>
<dbReference type="InterPro" id="IPR012008">
    <property type="entry name" value="Ser/Thr-Pase_EF-hand_contain"/>
</dbReference>
<comment type="cofactor">
    <cofactor evidence="1">
        <name>Mn(2+)</name>
        <dbReference type="ChEBI" id="CHEBI:29035"/>
    </cofactor>
</comment>
<feature type="region of interest" description="Disordered" evidence="12">
    <location>
        <begin position="683"/>
        <end position="718"/>
    </location>
</feature>
<dbReference type="SMART" id="SM00054">
    <property type="entry name" value="EFh"/>
    <property type="match status" value="3"/>
</dbReference>
<dbReference type="GO" id="GO:0050906">
    <property type="term" value="P:detection of stimulus involved in sensory perception"/>
    <property type="evidence" value="ECO:0007669"/>
    <property type="project" value="UniProtKB-UniRule"/>
</dbReference>
<proteinExistence type="inferred from homology"/>
<dbReference type="GO" id="GO:0005506">
    <property type="term" value="F:iron ion binding"/>
    <property type="evidence" value="ECO:0007669"/>
    <property type="project" value="UniProtKB-UniRule"/>
</dbReference>
<feature type="domain" description="EF-hand" evidence="13">
    <location>
        <begin position="517"/>
        <end position="552"/>
    </location>
</feature>
<dbReference type="InterPro" id="IPR004843">
    <property type="entry name" value="Calcineurin-like_PHP"/>
</dbReference>
<dbReference type="GO" id="GO:0004722">
    <property type="term" value="F:protein serine/threonine phosphatase activity"/>
    <property type="evidence" value="ECO:0007669"/>
    <property type="project" value="UniProtKB-EC"/>
</dbReference>
<dbReference type="GO" id="GO:0030145">
    <property type="term" value="F:manganese ion binding"/>
    <property type="evidence" value="ECO:0007669"/>
    <property type="project" value="UniProtKB-UniRule"/>
</dbReference>
<evidence type="ECO:0000259" key="13">
    <source>
        <dbReference type="PROSITE" id="PS50222"/>
    </source>
</evidence>
<dbReference type="Pfam" id="PF00149">
    <property type="entry name" value="Metallophos"/>
    <property type="match status" value="1"/>
</dbReference>
<accession>A0A1W0WP08</accession>
<evidence type="ECO:0000256" key="5">
    <source>
        <dbReference type="ARBA" id="ARBA00022801"/>
    </source>
</evidence>
<evidence type="ECO:0000256" key="3">
    <source>
        <dbReference type="ARBA" id="ARBA00022723"/>
    </source>
</evidence>
<dbReference type="Pfam" id="PF08321">
    <property type="entry name" value="PPP5"/>
    <property type="match status" value="1"/>
</dbReference>
<evidence type="ECO:0000256" key="11">
    <source>
        <dbReference type="RuleBase" id="RU004273"/>
    </source>
</evidence>
<feature type="domain" description="EF-hand" evidence="13">
    <location>
        <begin position="647"/>
        <end position="682"/>
    </location>
</feature>